<dbReference type="InterPro" id="IPR001611">
    <property type="entry name" value="Leu-rich_rpt"/>
</dbReference>
<dbReference type="PANTHER" id="PTHR45712:SF22">
    <property type="entry name" value="INSULIN-LIKE GROWTH FACTOR-BINDING PROTEIN COMPLEX ACID LABILE SUBUNIT"/>
    <property type="match status" value="1"/>
</dbReference>
<dbReference type="GeneID" id="8855427"/>
<evidence type="ECO:0000313" key="3">
    <source>
        <dbReference type="EMBL" id="EFC49741.1"/>
    </source>
</evidence>
<dbReference type="OrthoDB" id="406235at2759"/>
<dbReference type="InParanoid" id="D2V0L3"/>
<dbReference type="RefSeq" id="XP_002682485.1">
    <property type="nucleotide sequence ID" value="XM_002682439.1"/>
</dbReference>
<dbReference type="Proteomes" id="UP000006671">
    <property type="component" value="Unassembled WGS sequence"/>
</dbReference>
<dbReference type="EMBL" id="GG738847">
    <property type="protein sequence ID" value="EFC49741.1"/>
    <property type="molecule type" value="Genomic_DNA"/>
</dbReference>
<dbReference type="PANTHER" id="PTHR45712">
    <property type="entry name" value="AGAP008170-PA"/>
    <property type="match status" value="1"/>
</dbReference>
<keyword evidence="4" id="KW-1185">Reference proteome</keyword>
<gene>
    <name evidence="3" type="ORF">NAEGRDRAFT_62334</name>
</gene>
<keyword evidence="1" id="KW-0433">Leucine-rich repeat</keyword>
<dbReference type="eggNOG" id="KOG1947">
    <property type="taxonomic scope" value="Eukaryota"/>
</dbReference>
<evidence type="ECO:0000256" key="2">
    <source>
        <dbReference type="ARBA" id="ARBA00022737"/>
    </source>
</evidence>
<dbReference type="SUPFAM" id="SSF52047">
    <property type="entry name" value="RNI-like"/>
    <property type="match status" value="1"/>
</dbReference>
<proteinExistence type="predicted"/>
<evidence type="ECO:0000256" key="1">
    <source>
        <dbReference type="ARBA" id="ARBA00022614"/>
    </source>
</evidence>
<evidence type="ECO:0000313" key="4">
    <source>
        <dbReference type="Proteomes" id="UP000006671"/>
    </source>
</evidence>
<dbReference type="VEuPathDB" id="AmoebaDB:NAEGRDRAFT_62334"/>
<dbReference type="Pfam" id="PF13855">
    <property type="entry name" value="LRR_8"/>
    <property type="match status" value="1"/>
</dbReference>
<name>D2V0L3_NAEGR</name>
<dbReference type="InterPro" id="IPR050333">
    <property type="entry name" value="SLRP"/>
</dbReference>
<organism evidence="4">
    <name type="scientific">Naegleria gruberi</name>
    <name type="common">Amoeba</name>
    <dbReference type="NCBI Taxonomy" id="5762"/>
    <lineage>
        <taxon>Eukaryota</taxon>
        <taxon>Discoba</taxon>
        <taxon>Heterolobosea</taxon>
        <taxon>Tetramitia</taxon>
        <taxon>Eutetramitia</taxon>
        <taxon>Vahlkampfiidae</taxon>
        <taxon>Naegleria</taxon>
    </lineage>
</organism>
<dbReference type="Pfam" id="PF13516">
    <property type="entry name" value="LRR_6"/>
    <property type="match status" value="1"/>
</dbReference>
<dbReference type="Gene3D" id="3.80.10.10">
    <property type="entry name" value="Ribonuclease Inhibitor"/>
    <property type="match status" value="2"/>
</dbReference>
<dbReference type="AlphaFoldDB" id="D2V0L3"/>
<sequence>MNNKYTILNNEKNKKLVPSRVNKKQEVQLYNDIVYEILSFHSDFHFLMKTGLLVSKQWFNIIMERIRNFSFTCFSLKKTQQSLPQQLSQNITTLIVNNNSRCNDIDINNLQFICDNMKQLTLLKIDYNRINLESAKYLTRLQKLKHISLYSNLKFDEKALDYINQLKELQYLGVYKNNIRVSGAESISKMIQLTNLNISSNFIGSEGAYYISKLPHLTILNICENNIGSDGAEHISELKQLTNLNIENNRIKDNGAKCIGKLSQLKILNIAKNRITFGAMYLLALKQLTNLDISRNDLQALGSFFVSEMKQLTNLDISLNNIGTQGALNINQMKLVNRYRFD</sequence>
<dbReference type="InterPro" id="IPR032675">
    <property type="entry name" value="LRR_dom_sf"/>
</dbReference>
<keyword evidence="2" id="KW-0677">Repeat</keyword>
<protein>
    <submittedName>
        <fullName evidence="3">Predicted protein</fullName>
    </submittedName>
</protein>
<accession>D2V0L3</accession>
<dbReference type="KEGG" id="ngr:NAEGRDRAFT_62334"/>
<reference evidence="3 4" key="1">
    <citation type="journal article" date="2010" name="Cell">
        <title>The genome of Naegleria gruberi illuminates early eukaryotic versatility.</title>
        <authorList>
            <person name="Fritz-Laylin L.K."/>
            <person name="Prochnik S.E."/>
            <person name="Ginger M.L."/>
            <person name="Dacks J.B."/>
            <person name="Carpenter M.L."/>
            <person name="Field M.C."/>
            <person name="Kuo A."/>
            <person name="Paredez A."/>
            <person name="Chapman J."/>
            <person name="Pham J."/>
            <person name="Shu S."/>
            <person name="Neupane R."/>
            <person name="Cipriano M."/>
            <person name="Mancuso J."/>
            <person name="Tu H."/>
            <person name="Salamov A."/>
            <person name="Lindquist E."/>
            <person name="Shapiro H."/>
            <person name="Lucas S."/>
            <person name="Grigoriev I.V."/>
            <person name="Cande W.Z."/>
            <person name="Fulton C."/>
            <person name="Rokhsar D.S."/>
            <person name="Dawson S.C."/>
        </authorList>
    </citation>
    <scope>NUCLEOTIDE SEQUENCE [LARGE SCALE GENOMIC DNA]</scope>
    <source>
        <strain evidence="3 4">NEG-M</strain>
    </source>
</reference>